<dbReference type="Gene3D" id="1.10.10.1210">
    <property type="entry name" value="MAGE homology domain, winged helix WH2 motif"/>
    <property type="match status" value="1"/>
</dbReference>
<dbReference type="SMART" id="SM01373">
    <property type="entry name" value="MAGE"/>
    <property type="match status" value="1"/>
</dbReference>
<evidence type="ECO:0000313" key="2">
    <source>
        <dbReference type="Proteomes" id="UP000504623"/>
    </source>
</evidence>
<accession>A0A9B0TRZ0</accession>
<dbReference type="Gene3D" id="1.10.10.1200">
    <property type="entry name" value="MAGE homology domain, winged helix WH1 motif"/>
    <property type="match status" value="1"/>
</dbReference>
<name>A0A9B0TRZ0_CHRAS</name>
<dbReference type="AlphaFoldDB" id="A0A9B0TRZ0"/>
<dbReference type="RefSeq" id="XP_006869798.1">
    <property type="nucleotide sequence ID" value="XM_006869736.1"/>
</dbReference>
<dbReference type="InterPro" id="IPR002190">
    <property type="entry name" value="MHD_dom"/>
</dbReference>
<dbReference type="PANTHER" id="PTHR11736">
    <property type="entry name" value="MELANOMA-ASSOCIATED ANTIGEN MAGE ANTIGEN"/>
    <property type="match status" value="1"/>
</dbReference>
<organism evidence="2 3">
    <name type="scientific">Chrysochloris asiatica</name>
    <name type="common">Cape golden mole</name>
    <dbReference type="NCBI Taxonomy" id="185453"/>
    <lineage>
        <taxon>Eukaryota</taxon>
        <taxon>Metazoa</taxon>
        <taxon>Chordata</taxon>
        <taxon>Craniata</taxon>
        <taxon>Vertebrata</taxon>
        <taxon>Euteleostomi</taxon>
        <taxon>Mammalia</taxon>
        <taxon>Eutheria</taxon>
        <taxon>Afrotheria</taxon>
        <taxon>Chrysochloridae</taxon>
        <taxon>Chrysochlorinae</taxon>
        <taxon>Chrysochloris</taxon>
    </lineage>
</organism>
<reference evidence="3" key="1">
    <citation type="submission" date="2025-08" db="UniProtKB">
        <authorList>
            <consortium name="RefSeq"/>
        </authorList>
    </citation>
    <scope>IDENTIFICATION</scope>
    <source>
        <tissue evidence="3">Spleen</tissue>
    </source>
</reference>
<sequence>MSLGQKSHHCTVEQVLQAQRESQDLAGAQVPSVEEEVALKALSPSSGNATSSATALVHGSLEEESGVRVPSAPQSLQGAWSSSTAIVAFPIPISAEGASHQVEERANASRSWQKKQLGQKVLHLVRLLLFKYQRKEPTTKTEITALVTHKYRAQFPVVFRRAAEILQLVFEVDVREVGPIGHTYVLVTTLDHSHHRMPSGSALSLQKSSSLILVLGVIFLEGSCAHEEKVWNVLGMMGIYVGREHFIHGEPRRLLTKHWVQEKYLQYRRAPNSFPVHGEFLRGPRAHMGTTQMKVLEVVAKVSGTEPSSFPSSLH</sequence>
<evidence type="ECO:0000313" key="3">
    <source>
        <dbReference type="RefSeq" id="XP_006869798.1"/>
    </source>
</evidence>
<dbReference type="OrthoDB" id="205198at2759"/>
<proteinExistence type="predicted"/>
<dbReference type="Pfam" id="PF01454">
    <property type="entry name" value="MAGE"/>
    <property type="match status" value="1"/>
</dbReference>
<dbReference type="InterPro" id="IPR041899">
    <property type="entry name" value="MAGE_WH2"/>
</dbReference>
<feature type="domain" description="MAGE" evidence="1">
    <location>
        <begin position="117"/>
        <end position="315"/>
    </location>
</feature>
<dbReference type="GO" id="GO:0005634">
    <property type="term" value="C:nucleus"/>
    <property type="evidence" value="ECO:0007669"/>
    <property type="project" value="TreeGrafter"/>
</dbReference>
<dbReference type="InterPro" id="IPR037445">
    <property type="entry name" value="MAGE"/>
</dbReference>
<dbReference type="SMART" id="SM01392">
    <property type="entry name" value="MAGE_N"/>
    <property type="match status" value="1"/>
</dbReference>
<dbReference type="PROSITE" id="PS50838">
    <property type="entry name" value="MAGE"/>
    <property type="match status" value="1"/>
</dbReference>
<evidence type="ECO:0000259" key="1">
    <source>
        <dbReference type="PROSITE" id="PS50838"/>
    </source>
</evidence>
<dbReference type="GeneID" id="102834989"/>
<keyword evidence="2" id="KW-1185">Reference proteome</keyword>
<gene>
    <name evidence="3" type="primary">LOC102834989</name>
</gene>
<dbReference type="InterPro" id="IPR021072">
    <property type="entry name" value="MAGE_N"/>
</dbReference>
<dbReference type="GO" id="GO:0000122">
    <property type="term" value="P:negative regulation of transcription by RNA polymerase II"/>
    <property type="evidence" value="ECO:0007669"/>
    <property type="project" value="TreeGrafter"/>
</dbReference>
<protein>
    <submittedName>
        <fullName evidence="3">Melanoma-associated antigen 10-like</fullName>
    </submittedName>
</protein>
<dbReference type="PANTHER" id="PTHR11736:SF84">
    <property type="entry name" value="MELANOMA-ASSOCIATED ANTIGEN C2"/>
    <property type="match status" value="1"/>
</dbReference>
<dbReference type="FunFam" id="1.10.10.1200:FF:000007">
    <property type="entry name" value="Melanoma-associated antigen C2"/>
    <property type="match status" value="1"/>
</dbReference>
<dbReference type="Proteomes" id="UP000504623">
    <property type="component" value="Unplaced"/>
</dbReference>
<dbReference type="FunFam" id="1.10.10.1210:FF:000001">
    <property type="entry name" value="melanoma-associated antigen D1"/>
    <property type="match status" value="1"/>
</dbReference>
<dbReference type="InterPro" id="IPR041898">
    <property type="entry name" value="MAGE_WH1"/>
</dbReference>
<dbReference type="Pfam" id="PF12440">
    <property type="entry name" value="MAGE_N"/>
    <property type="match status" value="1"/>
</dbReference>